<dbReference type="GO" id="GO:0004540">
    <property type="term" value="F:RNA nuclease activity"/>
    <property type="evidence" value="ECO:0007669"/>
    <property type="project" value="InterPro"/>
</dbReference>
<dbReference type="SUPFAM" id="SSF81593">
    <property type="entry name" value="Nucleotidyltransferase substrate binding subunit/domain"/>
    <property type="match status" value="1"/>
</dbReference>
<dbReference type="GO" id="GO:0110001">
    <property type="term" value="C:toxin-antitoxin complex"/>
    <property type="evidence" value="ECO:0007669"/>
    <property type="project" value="InterPro"/>
</dbReference>
<dbReference type="Pfam" id="PF01934">
    <property type="entry name" value="HepT-like"/>
    <property type="match status" value="1"/>
</dbReference>
<sequence length="113" mass="13309">MTKDNFLYINHILDSIVKIEKYVENLTVHSFVENELVQDGVIRNFEIIGEATKRLSKEFRENYPDIPWKKIAGMRDILIHDYLGIDIYSVWNAIESDLPQLKNQLNQIIKNSM</sequence>
<dbReference type="AlphaFoldDB" id="A0A831LVL6"/>
<dbReference type="EMBL" id="DSDK01000188">
    <property type="protein sequence ID" value="HDR50636.1"/>
    <property type="molecule type" value="Genomic_DNA"/>
</dbReference>
<keyword evidence="2" id="KW-1277">Toxin-antitoxin system</keyword>
<dbReference type="InterPro" id="IPR051813">
    <property type="entry name" value="HepT_RNase_toxin"/>
</dbReference>
<keyword evidence="1" id="KW-0597">Phosphoprotein</keyword>
<dbReference type="Proteomes" id="UP000886047">
    <property type="component" value="Unassembled WGS sequence"/>
</dbReference>
<comment type="similarity">
    <text evidence="6">Belongs to the HepT RNase toxin family.</text>
</comment>
<evidence type="ECO:0000256" key="1">
    <source>
        <dbReference type="ARBA" id="ARBA00022553"/>
    </source>
</evidence>
<dbReference type="Gene3D" id="1.20.120.580">
    <property type="entry name" value="bsu32300-like"/>
    <property type="match status" value="1"/>
</dbReference>
<evidence type="ECO:0000256" key="6">
    <source>
        <dbReference type="ARBA" id="ARBA00024207"/>
    </source>
</evidence>
<accession>A0A831LVL6</accession>
<comment type="caution">
    <text evidence="7">The sequence shown here is derived from an EMBL/GenBank/DDBJ whole genome shotgun (WGS) entry which is preliminary data.</text>
</comment>
<dbReference type="InterPro" id="IPR008201">
    <property type="entry name" value="HepT-like"/>
</dbReference>
<name>A0A831LVL6_9BACT</name>
<dbReference type="PANTHER" id="PTHR34139">
    <property type="entry name" value="UPF0331 PROTEIN MJ0127"/>
    <property type="match status" value="1"/>
</dbReference>
<evidence type="ECO:0000256" key="2">
    <source>
        <dbReference type="ARBA" id="ARBA00022649"/>
    </source>
</evidence>
<evidence type="ECO:0000256" key="3">
    <source>
        <dbReference type="ARBA" id="ARBA00022722"/>
    </source>
</evidence>
<evidence type="ECO:0000256" key="4">
    <source>
        <dbReference type="ARBA" id="ARBA00022741"/>
    </source>
</evidence>
<evidence type="ECO:0000256" key="5">
    <source>
        <dbReference type="ARBA" id="ARBA00022801"/>
    </source>
</evidence>
<keyword evidence="4" id="KW-0547">Nucleotide-binding</keyword>
<organism evidence="7">
    <name type="scientific">Mariniphaga anaerophila</name>
    <dbReference type="NCBI Taxonomy" id="1484053"/>
    <lineage>
        <taxon>Bacteria</taxon>
        <taxon>Pseudomonadati</taxon>
        <taxon>Bacteroidota</taxon>
        <taxon>Bacteroidia</taxon>
        <taxon>Marinilabiliales</taxon>
        <taxon>Prolixibacteraceae</taxon>
        <taxon>Mariniphaga</taxon>
    </lineage>
</organism>
<gene>
    <name evidence="7" type="ORF">ENN90_03315</name>
</gene>
<dbReference type="InterPro" id="IPR037038">
    <property type="entry name" value="HepT-like_sf"/>
</dbReference>
<dbReference type="GO" id="GO:0000166">
    <property type="term" value="F:nucleotide binding"/>
    <property type="evidence" value="ECO:0007669"/>
    <property type="project" value="UniProtKB-KW"/>
</dbReference>
<protein>
    <submittedName>
        <fullName evidence="7">DUF86 domain-containing protein</fullName>
    </submittedName>
</protein>
<keyword evidence="5" id="KW-0378">Hydrolase</keyword>
<dbReference type="PANTHER" id="PTHR34139:SF1">
    <property type="entry name" value="RNASE MJ1380-RELATED"/>
    <property type="match status" value="1"/>
</dbReference>
<reference evidence="7" key="1">
    <citation type="journal article" date="2020" name="mSystems">
        <title>Genome- and Community-Level Interaction Insights into Carbon Utilization and Element Cycling Functions of Hydrothermarchaeota in Hydrothermal Sediment.</title>
        <authorList>
            <person name="Zhou Z."/>
            <person name="Liu Y."/>
            <person name="Xu W."/>
            <person name="Pan J."/>
            <person name="Luo Z.H."/>
            <person name="Li M."/>
        </authorList>
    </citation>
    <scope>NUCLEOTIDE SEQUENCE [LARGE SCALE GENOMIC DNA]</scope>
    <source>
        <strain evidence="7">SpSt-1217</strain>
    </source>
</reference>
<evidence type="ECO:0000313" key="7">
    <source>
        <dbReference type="EMBL" id="HDR50636.1"/>
    </source>
</evidence>
<dbReference type="GO" id="GO:0016787">
    <property type="term" value="F:hydrolase activity"/>
    <property type="evidence" value="ECO:0007669"/>
    <property type="project" value="UniProtKB-KW"/>
</dbReference>
<proteinExistence type="inferred from homology"/>
<keyword evidence="3" id="KW-0540">Nuclease</keyword>